<evidence type="ECO:0000256" key="1">
    <source>
        <dbReference type="SAM" id="Phobius"/>
    </source>
</evidence>
<keyword evidence="3" id="KW-1185">Reference proteome</keyword>
<feature type="transmembrane region" description="Helical" evidence="1">
    <location>
        <begin position="78"/>
        <end position="99"/>
    </location>
</feature>
<reference evidence="2 3" key="1">
    <citation type="submission" date="2020-02" db="EMBL/GenBank/DDBJ databases">
        <authorList>
            <person name="Chen W.-M."/>
        </authorList>
    </citation>
    <scope>NUCLEOTIDE SEQUENCE [LARGE SCALE GENOMIC DNA]</scope>
    <source>
        <strain evidence="2 3">KDG-16</strain>
    </source>
</reference>
<evidence type="ECO:0000313" key="2">
    <source>
        <dbReference type="EMBL" id="NHM01483.1"/>
    </source>
</evidence>
<feature type="transmembrane region" description="Helical" evidence="1">
    <location>
        <begin position="120"/>
        <end position="137"/>
    </location>
</feature>
<keyword evidence="1" id="KW-0812">Transmembrane</keyword>
<comment type="caution">
    <text evidence="2">The sequence shown here is derived from an EMBL/GenBank/DDBJ whole genome shotgun (WGS) entry which is preliminary data.</text>
</comment>
<feature type="transmembrane region" description="Helical" evidence="1">
    <location>
        <begin position="28"/>
        <end position="47"/>
    </location>
</feature>
<keyword evidence="1" id="KW-1133">Transmembrane helix</keyword>
<dbReference type="Proteomes" id="UP000800984">
    <property type="component" value="Unassembled WGS sequence"/>
</dbReference>
<evidence type="ECO:0008006" key="4">
    <source>
        <dbReference type="Google" id="ProtNLM"/>
    </source>
</evidence>
<name>A0ABX0I5R4_9FLAO</name>
<accession>A0ABX0I5R4</accession>
<evidence type="ECO:0000313" key="3">
    <source>
        <dbReference type="Proteomes" id="UP000800984"/>
    </source>
</evidence>
<organism evidence="2 3">
    <name type="scientific">Flavobacterium difficile</name>
    <dbReference type="NCBI Taxonomy" id="2709659"/>
    <lineage>
        <taxon>Bacteria</taxon>
        <taxon>Pseudomonadati</taxon>
        <taxon>Bacteroidota</taxon>
        <taxon>Flavobacteriia</taxon>
        <taxon>Flavobacteriales</taxon>
        <taxon>Flavobacteriaceae</taxon>
        <taxon>Flavobacterium</taxon>
    </lineage>
</organism>
<proteinExistence type="predicted"/>
<feature type="transmembrane region" description="Helical" evidence="1">
    <location>
        <begin position="232"/>
        <end position="250"/>
    </location>
</feature>
<dbReference type="EMBL" id="JAAJBT010000002">
    <property type="protein sequence ID" value="NHM01483.1"/>
    <property type="molecule type" value="Genomic_DNA"/>
</dbReference>
<sequence length="270" mass="30998">MKTTTENRDNFTNGEENRVISYHKIRRAVGIIGMLLPFGLWSMNALINESEILNHSFWITFEKPYLPDENLKDSISHFYYTAVGELFTGALCAVSLFLFCYRGYSKPKSGKYCKIPGDSFMTNFAGLMALLVVIFPTSSKQINDNFRVFVASETTGYIHYLAAALFFITLSVISFVNFRRTKHPEDFGKMKSHNIYRNCALIMMSCMIVLIIIFILEKTTSTTTFWAEKYNVTYWLETIMLLAFGISWVVKGEIDQRVLNKNIFGNGIEK</sequence>
<dbReference type="RefSeq" id="WP_166076538.1">
    <property type="nucleotide sequence ID" value="NZ_JAAJBT010000002.1"/>
</dbReference>
<protein>
    <recommendedName>
        <fullName evidence="4">DUF998 domain-containing protein</fullName>
    </recommendedName>
</protein>
<feature type="transmembrane region" description="Helical" evidence="1">
    <location>
        <begin position="157"/>
        <end position="178"/>
    </location>
</feature>
<gene>
    <name evidence="2" type="ORF">G4D72_05075</name>
</gene>
<keyword evidence="1" id="KW-0472">Membrane</keyword>
<feature type="transmembrane region" description="Helical" evidence="1">
    <location>
        <begin position="199"/>
        <end position="216"/>
    </location>
</feature>